<dbReference type="RefSeq" id="XP_018023403.2">
    <property type="nucleotide sequence ID" value="XM_018167914.2"/>
</dbReference>
<keyword evidence="2" id="KW-1185">Reference proteome</keyword>
<sequence length="683" mass="73933">MYGNFGRRSPSPMRNQVSGLRRGSGRLVGIIPPPPPPPPPSEPDRDEAFVQETGIKVYTSMPSRTAKRREDANPEGELNPSHDDEEDENEDDDDDDGDEGDVADDDCYEIIMDDAIIEEDNEDDDDDGDYEHHSKSKIASTAKTHTNGTKPLLSVATESCDTKEVLENAENINNQLRSDNLVAPADSVSSSGATNSFSRNKSSSGVSSNDSSSGVLHGSGNDCTEAIPSVKIPDSQEHSKVISPIDVGNPRSLQQGNSSEGSGSDMSRSSSNGSHNSVKINTTLSSSLKGLNLITSPTTTTAPTQPYAPLSTHCTPTKENNPSEFLVRGKPNRMSLPLRDRFIARPTVLQDNSNSATGDVRAKDGTLRATRTIWFRRSFKNPTADTSGAAVTSSAAGTAKLQQLQQHKARDVGKLILSHTDTRDDFDIYSHVHNETETNDIFADTRTTVVGSSSCVVVGDSRLRHRRKSGDDIHKLATADATLCNQSIGGTPFGGRRRHEGGFFDSFRPRSKSDAKAILQARQRRRSGEDLLTASGAREAPAAAGSREKKKEASPGFFESIRPRSKSDAARLANKKPNIMTTMKNAVQLWNEDKERRKRERDALRRERQMLLGRFSQSCQHTLVSPGGGVGSGRGQRRSGESTPPLDARMGMTVHHGGGGGGGDPYLHHNTWHAGGAVWALFD</sequence>
<name>A0A8B7PBE1_HYAAZ</name>
<accession>A0A8B7PBE1</accession>
<keyword evidence="3" id="KW-0808">Transferase</keyword>
<feature type="compositionally biased region" description="Low complexity" evidence="1">
    <location>
        <begin position="195"/>
        <end position="219"/>
    </location>
</feature>
<feature type="compositionally biased region" description="Acidic residues" evidence="1">
    <location>
        <begin position="83"/>
        <end position="129"/>
    </location>
</feature>
<feature type="compositionally biased region" description="Polar residues" evidence="1">
    <location>
        <begin position="312"/>
        <end position="323"/>
    </location>
</feature>
<feature type="compositionally biased region" description="Pro residues" evidence="1">
    <location>
        <begin position="31"/>
        <end position="41"/>
    </location>
</feature>
<dbReference type="OrthoDB" id="449052at2759"/>
<evidence type="ECO:0000256" key="1">
    <source>
        <dbReference type="SAM" id="MobiDB-lite"/>
    </source>
</evidence>
<feature type="compositionally biased region" description="Polar residues" evidence="1">
    <location>
        <begin position="137"/>
        <end position="149"/>
    </location>
</feature>
<feature type="compositionally biased region" description="Low complexity" evidence="1">
    <location>
        <begin position="534"/>
        <end position="545"/>
    </location>
</feature>
<feature type="region of interest" description="Disordered" evidence="1">
    <location>
        <begin position="1"/>
        <end position="152"/>
    </location>
</feature>
<feature type="region of interest" description="Disordered" evidence="1">
    <location>
        <begin position="295"/>
        <end position="329"/>
    </location>
</feature>
<dbReference type="KEGG" id="hazt:108679315"/>
<feature type="region of interest" description="Disordered" evidence="1">
    <location>
        <begin position="184"/>
        <end position="279"/>
    </location>
</feature>
<feature type="compositionally biased region" description="Low complexity" evidence="1">
    <location>
        <begin position="17"/>
        <end position="30"/>
    </location>
</feature>
<feature type="region of interest" description="Disordered" evidence="1">
    <location>
        <begin position="523"/>
        <end position="570"/>
    </location>
</feature>
<evidence type="ECO:0000313" key="3">
    <source>
        <dbReference type="RefSeq" id="XP_018023403.2"/>
    </source>
</evidence>
<proteinExistence type="predicted"/>
<dbReference type="Proteomes" id="UP000694843">
    <property type="component" value="Unplaced"/>
</dbReference>
<organism evidence="2 3">
    <name type="scientific">Hyalella azteca</name>
    <name type="common">Amphipod</name>
    <dbReference type="NCBI Taxonomy" id="294128"/>
    <lineage>
        <taxon>Eukaryota</taxon>
        <taxon>Metazoa</taxon>
        <taxon>Ecdysozoa</taxon>
        <taxon>Arthropoda</taxon>
        <taxon>Crustacea</taxon>
        <taxon>Multicrustacea</taxon>
        <taxon>Malacostraca</taxon>
        <taxon>Eumalacostraca</taxon>
        <taxon>Peracarida</taxon>
        <taxon>Amphipoda</taxon>
        <taxon>Senticaudata</taxon>
        <taxon>Talitrida</taxon>
        <taxon>Talitroidea</taxon>
        <taxon>Hyalellidae</taxon>
        <taxon>Hyalella</taxon>
    </lineage>
</organism>
<evidence type="ECO:0000313" key="2">
    <source>
        <dbReference type="Proteomes" id="UP000694843"/>
    </source>
</evidence>
<keyword evidence="3" id="KW-0418">Kinase</keyword>
<feature type="region of interest" description="Disordered" evidence="1">
    <location>
        <begin position="620"/>
        <end position="646"/>
    </location>
</feature>
<dbReference type="GO" id="GO:0016301">
    <property type="term" value="F:kinase activity"/>
    <property type="evidence" value="ECO:0007669"/>
    <property type="project" value="UniProtKB-KW"/>
</dbReference>
<dbReference type="AlphaFoldDB" id="A0A8B7PBE1"/>
<reference evidence="3" key="1">
    <citation type="submission" date="2025-08" db="UniProtKB">
        <authorList>
            <consortium name="RefSeq"/>
        </authorList>
    </citation>
    <scope>IDENTIFICATION</scope>
    <source>
        <tissue evidence="3">Whole organism</tissue>
    </source>
</reference>
<feature type="region of interest" description="Disordered" evidence="1">
    <location>
        <begin position="489"/>
        <end position="509"/>
    </location>
</feature>
<dbReference type="GeneID" id="108679315"/>
<protein>
    <submittedName>
        <fullName evidence="3">Serine/threonine-protein kinase pakF</fullName>
    </submittedName>
</protein>
<feature type="compositionally biased region" description="Low complexity" evidence="1">
    <location>
        <begin position="256"/>
        <end position="277"/>
    </location>
</feature>
<gene>
    <name evidence="3" type="primary">LOC108679315</name>
</gene>
<feature type="compositionally biased region" description="Low complexity" evidence="1">
    <location>
        <begin position="295"/>
        <end position="309"/>
    </location>
</feature>